<dbReference type="OMA" id="DIRTEYC"/>
<dbReference type="HOGENOM" id="CLU_409176_0_0_1"/>
<dbReference type="PANTHER" id="PTHR19446">
    <property type="entry name" value="REVERSE TRANSCRIPTASES"/>
    <property type="match status" value="1"/>
</dbReference>
<evidence type="ECO:0000313" key="1">
    <source>
        <dbReference type="EnsemblMetazoa" id="SMAR008815-PA"/>
    </source>
</evidence>
<evidence type="ECO:0008006" key="3">
    <source>
        <dbReference type="Google" id="ProtNLM"/>
    </source>
</evidence>
<dbReference type="PhylomeDB" id="T1J5B6"/>
<proteinExistence type="predicted"/>
<dbReference type="STRING" id="126957.T1J5B6"/>
<dbReference type="EnsemblMetazoa" id="SMAR008815-RA">
    <property type="protein sequence ID" value="SMAR008815-PA"/>
    <property type="gene ID" value="SMAR008815"/>
</dbReference>
<dbReference type="EMBL" id="JH431857">
    <property type="status" value="NOT_ANNOTATED_CDS"/>
    <property type="molecule type" value="Genomic_DNA"/>
</dbReference>
<protein>
    <recommendedName>
        <fullName evidence="3">Reverse transcriptase domain-containing protein</fullName>
    </recommendedName>
</protein>
<evidence type="ECO:0000313" key="2">
    <source>
        <dbReference type="Proteomes" id="UP000014500"/>
    </source>
</evidence>
<dbReference type="SUPFAM" id="SSF56219">
    <property type="entry name" value="DNase I-like"/>
    <property type="match status" value="1"/>
</dbReference>
<dbReference type="InterPro" id="IPR036691">
    <property type="entry name" value="Endo/exonu/phosph_ase_sf"/>
</dbReference>
<name>T1J5B6_STRMM</name>
<keyword evidence="2" id="KW-1185">Reference proteome</keyword>
<organism evidence="1 2">
    <name type="scientific">Strigamia maritima</name>
    <name type="common">European centipede</name>
    <name type="synonym">Geophilus maritimus</name>
    <dbReference type="NCBI Taxonomy" id="126957"/>
    <lineage>
        <taxon>Eukaryota</taxon>
        <taxon>Metazoa</taxon>
        <taxon>Ecdysozoa</taxon>
        <taxon>Arthropoda</taxon>
        <taxon>Myriapoda</taxon>
        <taxon>Chilopoda</taxon>
        <taxon>Pleurostigmophora</taxon>
        <taxon>Geophilomorpha</taxon>
        <taxon>Linotaeniidae</taxon>
        <taxon>Strigamia</taxon>
    </lineage>
</organism>
<accession>T1J5B6</accession>
<dbReference type="Proteomes" id="UP000014500">
    <property type="component" value="Unassembled WGS sequence"/>
</dbReference>
<reference evidence="1" key="2">
    <citation type="submission" date="2015-02" db="UniProtKB">
        <authorList>
            <consortium name="EnsemblMetazoa"/>
        </authorList>
    </citation>
    <scope>IDENTIFICATION</scope>
</reference>
<reference evidence="2" key="1">
    <citation type="submission" date="2011-05" db="EMBL/GenBank/DDBJ databases">
        <authorList>
            <person name="Richards S.R."/>
            <person name="Qu J."/>
            <person name="Jiang H."/>
            <person name="Jhangiani S.N."/>
            <person name="Agravi P."/>
            <person name="Goodspeed R."/>
            <person name="Gross S."/>
            <person name="Mandapat C."/>
            <person name="Jackson L."/>
            <person name="Mathew T."/>
            <person name="Pu L."/>
            <person name="Thornton R."/>
            <person name="Saada N."/>
            <person name="Wilczek-Boney K.B."/>
            <person name="Lee S."/>
            <person name="Kovar C."/>
            <person name="Wu Y."/>
            <person name="Scherer S.E."/>
            <person name="Worley K.C."/>
            <person name="Muzny D.M."/>
            <person name="Gibbs R."/>
        </authorList>
    </citation>
    <scope>NUCLEOTIDE SEQUENCE</scope>
    <source>
        <strain evidence="2">Brora</strain>
    </source>
</reference>
<dbReference type="Gene3D" id="3.60.10.10">
    <property type="entry name" value="Endonuclease/exonuclease/phosphatase"/>
    <property type="match status" value="1"/>
</dbReference>
<dbReference type="AlphaFoldDB" id="T1J5B6"/>
<dbReference type="eggNOG" id="KOG1075">
    <property type="taxonomic scope" value="Eukaryota"/>
</dbReference>
<sequence>EGCFYTLGEDLANVLDEATRTGAQLLLIGDFNARIGRENVTNDEEDAITRKSEDEVLNFEGKKLLTFCDNNALKILNGCCRGDYTGKFTFIGALGASVIDYAIVKEDNPDIRLDVLARTESDHLPLVVTLDWSFVLQPNSVSIFRVRWCWDKTFNAAFSRDLDRELQKFIVDDSVDLSTLVVGLNERIQSAAKTAGVRRSSTRKVDEHWFDRECKEEKRKVRRCLYKFRRSCEEVDRLIYIAARKALRLLYYKKKERDDDTWNKIRNSKNTTDFWRVVNSYRKGKDRKRQDIALDAWKQHFKILLNGTDSMSDDVNPHQEIDDLLFNSVDLLDREFDEQELNKAINKLKGGKSPGIDMAINEFYKAMSRSARSIVLKTLNVIWRTQTCPREWRIGDIIPIYKAGKEADTNNYRGITLLNTLYKIMTTMMTSRIQEWAEQEGIITENQAGFRKGYGTRDHLFTLNARRKEIEIVNGKYMKMILGLNFNTPDYLWAMELGRNDLECVAMKRVFKYVLHILKMDEKRWPLICLKEMINPNWNPKFIWWVDFEKMVNSVGSCELVAAMRQNQDENIVFWMEDALSTLIEQGLQSRWRRIDDSTFCPYYQWIKQDFLEAEYLQDLRISTINREMWTRIRCGNEHRGEKKWLAERDQLCRLCSERWRPWTIFLCGVRF</sequence>